<dbReference type="InterPro" id="IPR029058">
    <property type="entry name" value="AB_hydrolase_fold"/>
</dbReference>
<dbReference type="Gene3D" id="3.30.559.10">
    <property type="entry name" value="Chloramphenicol acetyltransferase-like domain"/>
    <property type="match status" value="1"/>
</dbReference>
<evidence type="ECO:0000313" key="7">
    <source>
        <dbReference type="Proteomes" id="UP000198460"/>
    </source>
</evidence>
<dbReference type="PROSITE" id="PS00012">
    <property type="entry name" value="PHOSPHOPANTETHEINE"/>
    <property type="match status" value="1"/>
</dbReference>
<protein>
    <submittedName>
        <fullName evidence="6">Siderophore biosynthesis non-ribosomal peptide synthetase modules</fullName>
    </submittedName>
</protein>
<dbReference type="InterPro" id="IPR020802">
    <property type="entry name" value="TesA-like"/>
</dbReference>
<evidence type="ECO:0000313" key="6">
    <source>
        <dbReference type="EMBL" id="SMG02704.1"/>
    </source>
</evidence>
<dbReference type="InterPro" id="IPR042099">
    <property type="entry name" value="ANL_N_sf"/>
</dbReference>
<dbReference type="InterPro" id="IPR020806">
    <property type="entry name" value="PKS_PP-bd"/>
</dbReference>
<proteinExistence type="predicted"/>
<dbReference type="PANTHER" id="PTHR45527">
    <property type="entry name" value="NONRIBOSOMAL PEPTIDE SYNTHETASE"/>
    <property type="match status" value="1"/>
</dbReference>
<organism evidence="6 7">
    <name type="scientific">Burkholderia singularis</name>
    <dbReference type="NCBI Taxonomy" id="1503053"/>
    <lineage>
        <taxon>Bacteria</taxon>
        <taxon>Pseudomonadati</taxon>
        <taxon>Pseudomonadota</taxon>
        <taxon>Betaproteobacteria</taxon>
        <taxon>Burkholderiales</taxon>
        <taxon>Burkholderiaceae</taxon>
        <taxon>Burkholderia</taxon>
        <taxon>pseudomallei group</taxon>
    </lineage>
</organism>
<dbReference type="PANTHER" id="PTHR45527:SF1">
    <property type="entry name" value="FATTY ACID SYNTHASE"/>
    <property type="match status" value="1"/>
</dbReference>
<dbReference type="InterPro" id="IPR009081">
    <property type="entry name" value="PP-bd_ACP"/>
</dbReference>
<accession>A0A238HBD6</accession>
<evidence type="ECO:0000259" key="5">
    <source>
        <dbReference type="PROSITE" id="PS50075"/>
    </source>
</evidence>
<dbReference type="InterPro" id="IPR023213">
    <property type="entry name" value="CAT-like_dom_sf"/>
</dbReference>
<dbReference type="Gene3D" id="3.30.300.30">
    <property type="match status" value="1"/>
</dbReference>
<dbReference type="GO" id="GO:0043041">
    <property type="term" value="P:amino acid activation for nonribosomal peptide biosynthetic process"/>
    <property type="evidence" value="ECO:0007669"/>
    <property type="project" value="TreeGrafter"/>
</dbReference>
<name>A0A238HBD6_9BURK</name>
<dbReference type="GO" id="GO:0009366">
    <property type="term" value="C:enterobactin synthetase complex"/>
    <property type="evidence" value="ECO:0007669"/>
    <property type="project" value="TreeGrafter"/>
</dbReference>
<dbReference type="InterPro" id="IPR036736">
    <property type="entry name" value="ACP-like_sf"/>
</dbReference>
<dbReference type="Pfam" id="PF00501">
    <property type="entry name" value="AMP-binding"/>
    <property type="match status" value="1"/>
</dbReference>
<dbReference type="SUPFAM" id="SSF56801">
    <property type="entry name" value="Acetyl-CoA synthetase-like"/>
    <property type="match status" value="1"/>
</dbReference>
<dbReference type="GO" id="GO:0031177">
    <property type="term" value="F:phosphopantetheine binding"/>
    <property type="evidence" value="ECO:0007669"/>
    <property type="project" value="InterPro"/>
</dbReference>
<dbReference type="SMART" id="SM00824">
    <property type="entry name" value="PKS_TE"/>
    <property type="match status" value="1"/>
</dbReference>
<keyword evidence="3" id="KW-0597">Phosphoprotein</keyword>
<keyword evidence="4" id="KW-0479">Metal-binding</keyword>
<dbReference type="SUPFAM" id="SSF52777">
    <property type="entry name" value="CoA-dependent acyltransferases"/>
    <property type="match status" value="2"/>
</dbReference>
<dbReference type="InterPro" id="IPR001031">
    <property type="entry name" value="Thioesterase"/>
</dbReference>
<evidence type="ECO:0000256" key="1">
    <source>
        <dbReference type="ARBA" id="ARBA00001957"/>
    </source>
</evidence>
<dbReference type="PROSITE" id="PS50075">
    <property type="entry name" value="CARRIER"/>
    <property type="match status" value="1"/>
</dbReference>
<dbReference type="InterPro" id="IPR000873">
    <property type="entry name" value="AMP-dep_synth/lig_dom"/>
</dbReference>
<dbReference type="CDD" id="cd05930">
    <property type="entry name" value="A_NRPS"/>
    <property type="match status" value="1"/>
</dbReference>
<dbReference type="EMBL" id="FXAN01000109">
    <property type="protein sequence ID" value="SMG02704.1"/>
    <property type="molecule type" value="Genomic_DNA"/>
</dbReference>
<comment type="cofactor">
    <cofactor evidence="1">
        <name>pantetheine 4'-phosphate</name>
        <dbReference type="ChEBI" id="CHEBI:47942"/>
    </cofactor>
</comment>
<dbReference type="RefSeq" id="WP_089342042.1">
    <property type="nucleotide sequence ID" value="NZ_FXAN01000109.1"/>
</dbReference>
<keyword evidence="2" id="KW-0596">Phosphopantetheine</keyword>
<evidence type="ECO:0000256" key="3">
    <source>
        <dbReference type="ARBA" id="ARBA00022553"/>
    </source>
</evidence>
<evidence type="ECO:0000256" key="2">
    <source>
        <dbReference type="ARBA" id="ARBA00022450"/>
    </source>
</evidence>
<dbReference type="SUPFAM" id="SSF47336">
    <property type="entry name" value="ACP-like"/>
    <property type="match status" value="1"/>
</dbReference>
<feature type="domain" description="Carrier" evidence="5">
    <location>
        <begin position="1013"/>
        <end position="1088"/>
    </location>
</feature>
<dbReference type="Gene3D" id="3.40.50.1820">
    <property type="entry name" value="alpha/beta hydrolase"/>
    <property type="match status" value="1"/>
</dbReference>
<dbReference type="GO" id="GO:0047527">
    <property type="term" value="F:2,3-dihydroxybenzoate-serine ligase activity"/>
    <property type="evidence" value="ECO:0007669"/>
    <property type="project" value="TreeGrafter"/>
</dbReference>
<sequence>MQQTSERIHATAAQYGIWIAQQVDPEGANYLTGEAIELNGALDVGALQASVTDVLDHADTLHMRFEWDGGAPSTQRTLWQRRVAADASLPTVDFSAHGNPEQAARAWMHASLSARCDVTSDALYRTALLRLSPLRHWWYLQVHHIALDGFGYGLLQQAVAARYNARVGGAPLPALPTWRIEPAVDADATYRETGRFERDRAFWREHLRGLPAPAQIAPQQRSGDMPRRRTLTFEPARADALTAAAARAGSDWSAWMLTAIGLWLAKQAGRRDLTFGMPVMNRLGTPVLDVPCMAMNLVPFAVHVRTDASPHTLVAETAGQLRAIRPHLHYRYSWICGDLGLLEHDKPVFNQVVNLRPFDRRITFTGLTSDVHPVSAGPVKDLNVTFVVRDRAWRVTLEANPNAYDDARLSALSHNLSGWLAAFAAHEPDRPLEPLLDDLPPLSVCRGEPLREPVIDVLALVRQAAARVPDSIAIEAGDVRLDYRALIARVDALAQTLTQRGAAAHSRIAIMVGRSADAIVSMLAALQVGAAFVPLDPGGPAQRTADMLADAAPDLVLTRTQWRGVTGALPVVDLDAIDLAGAALGTVADKVSSRVDSMAAPRVGATPSTAANAATSVASISEADVELDAASRIVTDSETNAEPCARQPAYLLYTSGSTGKPNGVLVGRRALAQFVASTRALYGIGPSDRVLQFAPLHFDASIEEIFSALCNGATLVLRNDAMLDSVATFAIAIERLRITVLDLPTAYWHVLAHALDADAARRLGGVRLVIIGGEAALPERIARWRALLPQHVLLNTYGPTEATVIATTARVGGPHAVWRDGDAVPIGLPRPGVDARLVDERLYPVAVGQTGELVLVGDALALEYLHDPELSAARFVMLPDTGERAYRTGDLARLHDGQLRFLGRIDHQVKISGLRIEPLEIENLLLRMPNVREAAIVPVSRGDGICTLSAFVAGEPAVAALRAFLARSLPAPAIPDAWHVLDALPRNPNGKTDRKALLAHATAQRTDSTDADADASGLERQVKRAFLHVLGDVPLTGASNFFDLGGKSLQAIQAAAHLAAELRRDVPVSMLFRHASVRALAQALSVPLAYHRPHATPDAFAPTLTIQTGDAGRPALICFHPADGIAWGYLRIARHVPQTTVYGLQMSVGETRSASDFDALAECYAARVRALQPQGPYYLLGWSLGGALAHGVAAKLARDRHSIGLLALMDSYPASAWRAYPMPALRDVLQILLSADGDFDTGGAAADALRERLLRANGAFASLGPAGLDAFAAQALRQMQMFRSSDTPRYDGDVLLFRAARHPAHAPRADAWSAHLRPGALQCRVLACSHEGMSDPAPMAEIGAVLAERLG</sequence>
<dbReference type="Pfam" id="PF13193">
    <property type="entry name" value="AMP-binding_C"/>
    <property type="match status" value="1"/>
</dbReference>
<dbReference type="Proteomes" id="UP000198460">
    <property type="component" value="Unassembled WGS sequence"/>
</dbReference>
<evidence type="ECO:0000256" key="4">
    <source>
        <dbReference type="ARBA" id="ARBA00022723"/>
    </source>
</evidence>
<dbReference type="Gene3D" id="3.30.559.30">
    <property type="entry name" value="Nonribosomal peptide synthetase, condensation domain"/>
    <property type="match status" value="1"/>
</dbReference>
<dbReference type="GO" id="GO:0009239">
    <property type="term" value="P:enterobactin biosynthetic process"/>
    <property type="evidence" value="ECO:0007669"/>
    <property type="project" value="TreeGrafter"/>
</dbReference>
<dbReference type="GO" id="GO:0005829">
    <property type="term" value="C:cytosol"/>
    <property type="evidence" value="ECO:0007669"/>
    <property type="project" value="TreeGrafter"/>
</dbReference>
<dbReference type="SUPFAM" id="SSF53474">
    <property type="entry name" value="alpha/beta-Hydrolases"/>
    <property type="match status" value="1"/>
</dbReference>
<gene>
    <name evidence="6" type="ORF">BSIN_2630</name>
</gene>
<dbReference type="InterPro" id="IPR006162">
    <property type="entry name" value="Ppantetheine_attach_site"/>
</dbReference>
<dbReference type="InterPro" id="IPR001242">
    <property type="entry name" value="Condensation_dom"/>
</dbReference>
<dbReference type="GO" id="GO:0046872">
    <property type="term" value="F:metal ion binding"/>
    <property type="evidence" value="ECO:0007669"/>
    <property type="project" value="UniProtKB-KW"/>
</dbReference>
<dbReference type="Pfam" id="PF00975">
    <property type="entry name" value="Thioesterase"/>
    <property type="match status" value="1"/>
</dbReference>
<dbReference type="InterPro" id="IPR025110">
    <property type="entry name" value="AMP-bd_C"/>
</dbReference>
<dbReference type="Gene3D" id="3.40.50.12780">
    <property type="entry name" value="N-terminal domain of ligase-like"/>
    <property type="match status" value="1"/>
</dbReference>
<dbReference type="Pfam" id="PF00550">
    <property type="entry name" value="PP-binding"/>
    <property type="match status" value="1"/>
</dbReference>
<dbReference type="InterPro" id="IPR045851">
    <property type="entry name" value="AMP-bd_C_sf"/>
</dbReference>
<reference evidence="6 7" key="1">
    <citation type="submission" date="2017-04" db="EMBL/GenBank/DDBJ databases">
        <authorList>
            <person name="Afonso C.L."/>
            <person name="Miller P.J."/>
            <person name="Scott M.A."/>
            <person name="Spackman E."/>
            <person name="Goraichik I."/>
            <person name="Dimitrov K.M."/>
            <person name="Suarez D.L."/>
            <person name="Swayne D.E."/>
        </authorList>
    </citation>
    <scope>NUCLEOTIDE SEQUENCE [LARGE SCALE GENOMIC DNA]</scope>
    <source>
        <strain evidence="6">LMG 28154</strain>
    </source>
</reference>
<dbReference type="SMART" id="SM00823">
    <property type="entry name" value="PKS_PP"/>
    <property type="match status" value="1"/>
</dbReference>
<dbReference type="Pfam" id="PF00668">
    <property type="entry name" value="Condensation"/>
    <property type="match status" value="1"/>
</dbReference>